<dbReference type="EMBL" id="KI394332">
    <property type="protein sequence ID" value="ERN03713.1"/>
    <property type="molecule type" value="Genomic_DNA"/>
</dbReference>
<dbReference type="Proteomes" id="UP000017836">
    <property type="component" value="Unassembled WGS sequence"/>
</dbReference>
<gene>
    <name evidence="1" type="ORF">AMTR_s00203p00034090</name>
</gene>
<accession>W1P722</accession>
<evidence type="ECO:0000313" key="2">
    <source>
        <dbReference type="Proteomes" id="UP000017836"/>
    </source>
</evidence>
<protein>
    <submittedName>
        <fullName evidence="1">Uncharacterized protein</fullName>
    </submittedName>
</protein>
<sequence length="208" mass="24128">MNEWVQVGRNKAYCSESFRDLCNKRQFHFVMASSRNSCSNPRAVIEPRGLHISLSSNFVRSNFHLLKKVWRPKPMEDDWEVPMRGSLENSSINKLILGSKLIEGNDNVLKRFLDLIEGPERPGGCEEKAYIDEERVRLFLSYGRELSENLEEIVAILDREEEVMAPAIAPHRGQMNMPLEDEGLDIPSLDIIPMNQENYQINFLMFLW</sequence>
<organism evidence="1 2">
    <name type="scientific">Amborella trichopoda</name>
    <dbReference type="NCBI Taxonomy" id="13333"/>
    <lineage>
        <taxon>Eukaryota</taxon>
        <taxon>Viridiplantae</taxon>
        <taxon>Streptophyta</taxon>
        <taxon>Embryophyta</taxon>
        <taxon>Tracheophyta</taxon>
        <taxon>Spermatophyta</taxon>
        <taxon>Magnoliopsida</taxon>
        <taxon>Amborellales</taxon>
        <taxon>Amborellaceae</taxon>
        <taxon>Amborella</taxon>
    </lineage>
</organism>
<evidence type="ECO:0000313" key="1">
    <source>
        <dbReference type="EMBL" id="ERN03713.1"/>
    </source>
</evidence>
<dbReference type="HOGENOM" id="CLU_1322502_0_0_1"/>
<proteinExistence type="predicted"/>
<dbReference type="Gramene" id="ERN03713">
    <property type="protein sequence ID" value="ERN03713"/>
    <property type="gene ID" value="AMTR_s00203p00034090"/>
</dbReference>
<dbReference type="AlphaFoldDB" id="W1P722"/>
<name>W1P722_AMBTC</name>
<reference evidence="2" key="1">
    <citation type="journal article" date="2013" name="Science">
        <title>The Amborella genome and the evolution of flowering plants.</title>
        <authorList>
            <consortium name="Amborella Genome Project"/>
        </authorList>
    </citation>
    <scope>NUCLEOTIDE SEQUENCE [LARGE SCALE GENOMIC DNA]</scope>
</reference>
<keyword evidence="2" id="KW-1185">Reference proteome</keyword>